<dbReference type="GO" id="GO:0006355">
    <property type="term" value="P:regulation of DNA-templated transcription"/>
    <property type="evidence" value="ECO:0007669"/>
    <property type="project" value="InterPro"/>
</dbReference>
<dbReference type="Pfam" id="PF01029">
    <property type="entry name" value="NusB"/>
    <property type="match status" value="1"/>
</dbReference>
<dbReference type="FunCoup" id="A0A6G9I810">
    <property type="interactions" value="491"/>
</dbReference>
<evidence type="ECO:0000256" key="11">
    <source>
        <dbReference type="ARBA" id="ARBA00030399"/>
    </source>
</evidence>
<dbReference type="InterPro" id="IPR048019">
    <property type="entry name" value="RsmB-like_N"/>
</dbReference>
<evidence type="ECO:0000256" key="8">
    <source>
        <dbReference type="ARBA" id="ARBA00022679"/>
    </source>
</evidence>
<comment type="subcellular location">
    <subcellularLocation>
        <location evidence="2">Cytoplasm</location>
    </subcellularLocation>
</comment>
<feature type="active site" description="Nucleophile" evidence="15">
    <location>
        <position position="375"/>
    </location>
</feature>
<dbReference type="FunFam" id="3.40.50.150:FF:000022">
    <property type="entry name" value="Ribosomal RNA small subunit methyltransferase B"/>
    <property type="match status" value="1"/>
</dbReference>
<keyword evidence="9 15" id="KW-0949">S-adenosyl-L-methionine</keyword>
<name>A0A6G9I810_9GAMM</name>
<feature type="binding site" evidence="15">
    <location>
        <position position="302"/>
    </location>
    <ligand>
        <name>S-adenosyl-L-methionine</name>
        <dbReference type="ChEBI" id="CHEBI:59789"/>
    </ligand>
</feature>
<dbReference type="CDD" id="cd02440">
    <property type="entry name" value="AdoMet_MTases"/>
    <property type="match status" value="1"/>
</dbReference>
<dbReference type="CDD" id="cd00620">
    <property type="entry name" value="Methyltransferase_Sun"/>
    <property type="match status" value="1"/>
</dbReference>
<dbReference type="AlphaFoldDB" id="A0A6G9I810"/>
<evidence type="ECO:0000256" key="4">
    <source>
        <dbReference type="ARBA" id="ARBA00012140"/>
    </source>
</evidence>
<dbReference type="SUPFAM" id="SSF48013">
    <property type="entry name" value="NusB-like"/>
    <property type="match status" value="1"/>
</dbReference>
<dbReference type="NCBIfam" id="TIGR00563">
    <property type="entry name" value="rsmB"/>
    <property type="match status" value="1"/>
</dbReference>
<evidence type="ECO:0000256" key="13">
    <source>
        <dbReference type="ARBA" id="ARBA00047283"/>
    </source>
</evidence>
<dbReference type="InterPro" id="IPR049560">
    <property type="entry name" value="MeTrfase_RsmB-F_NOP2_cat"/>
</dbReference>
<dbReference type="InterPro" id="IPR054728">
    <property type="entry name" value="RsmB-like_ferredoxin"/>
</dbReference>
<dbReference type="NCBIfam" id="NF008149">
    <property type="entry name" value="PRK10901.1"/>
    <property type="match status" value="1"/>
</dbReference>
<dbReference type="GO" id="GO:0009383">
    <property type="term" value="F:rRNA (cytosine-C5-)-methyltransferase activity"/>
    <property type="evidence" value="ECO:0007669"/>
    <property type="project" value="TreeGrafter"/>
</dbReference>
<dbReference type="PANTHER" id="PTHR22807:SF61">
    <property type="entry name" value="NOL1_NOP2_SUN FAMILY PROTEIN _ ANTITERMINATION NUSB DOMAIN-CONTAINING PROTEIN"/>
    <property type="match status" value="1"/>
</dbReference>
<evidence type="ECO:0000256" key="15">
    <source>
        <dbReference type="PROSITE-ProRule" id="PRU01023"/>
    </source>
</evidence>
<organism evidence="17 18">
    <name type="scientific">Zophobihabitans entericus</name>
    <dbReference type="NCBI Taxonomy" id="1635327"/>
    <lineage>
        <taxon>Bacteria</taxon>
        <taxon>Pseudomonadati</taxon>
        <taxon>Pseudomonadota</taxon>
        <taxon>Gammaproteobacteria</taxon>
        <taxon>Orbales</taxon>
        <taxon>Orbaceae</taxon>
        <taxon>Zophobihabitans</taxon>
    </lineage>
</organism>
<dbReference type="InterPro" id="IPR023267">
    <property type="entry name" value="RCMT"/>
</dbReference>
<evidence type="ECO:0000256" key="6">
    <source>
        <dbReference type="ARBA" id="ARBA00022552"/>
    </source>
</evidence>
<sequence length="425" mass="48236">MKKENLRAISAQAIYQVLEQGQSLSSILPALQKNLDGKDSALVQEICFGIMRVLPQLEFFIRQLMDKVLTGKSRVLHYVIMVGLYQLLYTRIPAHAALSETVDAAMVLKKPQLKGLINGVLRQFQRQQPELMIQFEQTQEYYFHPSWLLKRLQSAYPEQWQDIINANNQRPPMWLRINQQYHSAEQYLTLLTEHGIEGKLHPELPEALQLVTPAAVSKLPGFDQGWATVQDLSAQYAARLLAPENSDHILDMCAAPGGKTTHILEVAPKAQILAVDVDSQRVKRITENLTRLKQQAEVKVGDGRYPEQWLDQHQQFDRILLDAPCSATGVIRRHPDIKWLRRDSDIAELVTLQAEILTNIWPYLKTGGILVYATCSVLPDENIRQIEQFLSVQKNAQLIGEPLQFLPALDSGDGFFYAKLTKNSA</sequence>
<dbReference type="InterPro" id="IPR018314">
    <property type="entry name" value="RsmB/NOL1/NOP2-like_CS"/>
</dbReference>
<evidence type="ECO:0000313" key="18">
    <source>
        <dbReference type="Proteomes" id="UP000501168"/>
    </source>
</evidence>
<evidence type="ECO:0000256" key="9">
    <source>
        <dbReference type="ARBA" id="ARBA00022691"/>
    </source>
</evidence>
<dbReference type="EC" id="2.1.1.176" evidence="4"/>
<proteinExistence type="inferred from homology"/>
<dbReference type="Gene3D" id="1.10.287.730">
    <property type="entry name" value="Helix hairpin bin"/>
    <property type="match status" value="1"/>
</dbReference>
<keyword evidence="18" id="KW-1185">Reference proteome</keyword>
<dbReference type="Gene3D" id="3.30.70.1170">
    <property type="entry name" value="Sun protein, domain 3"/>
    <property type="match status" value="1"/>
</dbReference>
<feature type="binding site" evidence="15">
    <location>
        <position position="276"/>
    </location>
    <ligand>
        <name>S-adenosyl-L-methionine</name>
        <dbReference type="ChEBI" id="CHEBI:59789"/>
    </ligand>
</feature>
<keyword evidence="7 15" id="KW-0489">Methyltransferase</keyword>
<dbReference type="GO" id="GO:0005829">
    <property type="term" value="C:cytosol"/>
    <property type="evidence" value="ECO:0007669"/>
    <property type="project" value="TreeGrafter"/>
</dbReference>
<feature type="binding site" evidence="15">
    <location>
        <position position="322"/>
    </location>
    <ligand>
        <name>S-adenosyl-L-methionine</name>
        <dbReference type="ChEBI" id="CHEBI:59789"/>
    </ligand>
</feature>
<dbReference type="FunFam" id="1.10.287.730:FF:000001">
    <property type="entry name" value="Ribosomal RNA small subunit methyltransferase B"/>
    <property type="match status" value="1"/>
</dbReference>
<dbReference type="InParanoid" id="A0A6G9I810"/>
<dbReference type="FunFam" id="3.30.70.1170:FF:000002">
    <property type="entry name" value="Ribosomal RNA small subunit methyltransferase B"/>
    <property type="match status" value="1"/>
</dbReference>
<dbReference type="GO" id="GO:0070475">
    <property type="term" value="P:rRNA base methylation"/>
    <property type="evidence" value="ECO:0007669"/>
    <property type="project" value="TreeGrafter"/>
</dbReference>
<feature type="domain" description="SAM-dependent MTase RsmB/NOP-type" evidence="16">
    <location>
        <begin position="163"/>
        <end position="423"/>
    </location>
</feature>
<feature type="binding site" evidence="15">
    <location>
        <begin position="253"/>
        <end position="259"/>
    </location>
    <ligand>
        <name>S-adenosyl-L-methionine</name>
        <dbReference type="ChEBI" id="CHEBI:59789"/>
    </ligand>
</feature>
<keyword evidence="10 15" id="KW-0694">RNA-binding</keyword>
<evidence type="ECO:0000256" key="14">
    <source>
        <dbReference type="ARBA" id="ARBA00067267"/>
    </source>
</evidence>
<comment type="catalytic activity">
    <reaction evidence="13">
        <text>cytidine(967) in 16S rRNA + S-adenosyl-L-methionine = 5-methylcytidine(967) in 16S rRNA + S-adenosyl-L-homocysteine + H(+)</text>
        <dbReference type="Rhea" id="RHEA:42748"/>
        <dbReference type="Rhea" id="RHEA-COMP:10219"/>
        <dbReference type="Rhea" id="RHEA-COMP:10220"/>
        <dbReference type="ChEBI" id="CHEBI:15378"/>
        <dbReference type="ChEBI" id="CHEBI:57856"/>
        <dbReference type="ChEBI" id="CHEBI:59789"/>
        <dbReference type="ChEBI" id="CHEBI:74483"/>
        <dbReference type="ChEBI" id="CHEBI:82748"/>
        <dbReference type="EC" id="2.1.1.176"/>
    </reaction>
</comment>
<dbReference type="InterPro" id="IPR035926">
    <property type="entry name" value="NusB-like_sf"/>
</dbReference>
<dbReference type="GO" id="GO:0003723">
    <property type="term" value="F:RNA binding"/>
    <property type="evidence" value="ECO:0007669"/>
    <property type="project" value="UniProtKB-UniRule"/>
</dbReference>
<keyword evidence="6" id="KW-0698">rRNA processing</keyword>
<keyword evidence="5" id="KW-0963">Cytoplasm</keyword>
<dbReference type="FunFam" id="1.10.940.10:FF:000002">
    <property type="entry name" value="Ribosomal RNA small subunit methyltransferase B"/>
    <property type="match status" value="1"/>
</dbReference>
<evidence type="ECO:0000256" key="10">
    <source>
        <dbReference type="ARBA" id="ARBA00022884"/>
    </source>
</evidence>
<evidence type="ECO:0000256" key="3">
    <source>
        <dbReference type="ARBA" id="ARBA00007494"/>
    </source>
</evidence>
<dbReference type="KEGG" id="orb:IPMB12_00815"/>
<evidence type="ECO:0000256" key="5">
    <source>
        <dbReference type="ARBA" id="ARBA00022490"/>
    </source>
</evidence>
<accession>A0A6G9I810</accession>
<evidence type="ECO:0000256" key="2">
    <source>
        <dbReference type="ARBA" id="ARBA00004496"/>
    </source>
</evidence>
<dbReference type="Pfam" id="PF22458">
    <property type="entry name" value="RsmF-B_ferredox"/>
    <property type="match status" value="1"/>
</dbReference>
<dbReference type="Pfam" id="PF01189">
    <property type="entry name" value="Methyltr_RsmB-F"/>
    <property type="match status" value="1"/>
</dbReference>
<evidence type="ECO:0000259" key="16">
    <source>
        <dbReference type="PROSITE" id="PS51686"/>
    </source>
</evidence>
<evidence type="ECO:0000256" key="1">
    <source>
        <dbReference type="ARBA" id="ARBA00002724"/>
    </source>
</evidence>
<dbReference type="NCBIfam" id="NF011494">
    <property type="entry name" value="PRK14902.1"/>
    <property type="match status" value="1"/>
</dbReference>
<evidence type="ECO:0000256" key="12">
    <source>
        <dbReference type="ARBA" id="ARBA00031088"/>
    </source>
</evidence>
<dbReference type="InterPro" id="IPR001678">
    <property type="entry name" value="MeTrfase_RsmB-F_NOP2_dom"/>
</dbReference>
<dbReference type="PROSITE" id="PS51686">
    <property type="entry name" value="SAM_MT_RSMB_NOP"/>
    <property type="match status" value="1"/>
</dbReference>
<dbReference type="InterPro" id="IPR004573">
    <property type="entry name" value="rRNA_ssu_MeTfrase_B"/>
</dbReference>
<dbReference type="InterPro" id="IPR006027">
    <property type="entry name" value="NusB_RsmB_TIM44"/>
</dbReference>
<dbReference type="EMBL" id="CP050253">
    <property type="protein sequence ID" value="QIQ20345.1"/>
    <property type="molecule type" value="Genomic_DNA"/>
</dbReference>
<dbReference type="PROSITE" id="PS01153">
    <property type="entry name" value="NOL1_NOP2_SUN"/>
    <property type="match status" value="1"/>
</dbReference>
<dbReference type="InterPro" id="IPR029063">
    <property type="entry name" value="SAM-dependent_MTases_sf"/>
</dbReference>
<keyword evidence="8 15" id="KW-0808">Transferase</keyword>
<comment type="function">
    <text evidence="1">Specifically methylates the cytosine at position 967 (m5C967) of 16S rRNA.</text>
</comment>
<dbReference type="Proteomes" id="UP000501168">
    <property type="component" value="Chromosome"/>
</dbReference>
<dbReference type="PRINTS" id="PR02008">
    <property type="entry name" value="RCMTFAMILY"/>
</dbReference>
<evidence type="ECO:0000256" key="7">
    <source>
        <dbReference type="ARBA" id="ARBA00022603"/>
    </source>
</evidence>
<comment type="similarity">
    <text evidence="3 15">Belongs to the class I-like SAM-binding methyltransferase superfamily. RsmB/NOP family.</text>
</comment>
<reference evidence="17 18" key="1">
    <citation type="submission" date="2020-03" db="EMBL/GenBank/DDBJ databases">
        <title>Complete genome sequence of Orbus sp. IPMB12 (BCRC 80908).</title>
        <authorList>
            <person name="Lo W.-S."/>
            <person name="Chang T.-H."/>
            <person name="Kuo C.-H."/>
        </authorList>
    </citation>
    <scope>NUCLEOTIDE SEQUENCE [LARGE SCALE GENOMIC DNA]</scope>
    <source>
        <strain evidence="17 18">IPMB12</strain>
    </source>
</reference>
<dbReference type="PANTHER" id="PTHR22807">
    <property type="entry name" value="NOP2 YEAST -RELATED NOL1/NOP2/FMU SUN DOMAIN-CONTAINING"/>
    <property type="match status" value="1"/>
</dbReference>
<gene>
    <name evidence="17" type="primary">rsmB</name>
    <name evidence="17" type="ORF">IPMB12_00815</name>
</gene>
<dbReference type="Gene3D" id="1.10.940.10">
    <property type="entry name" value="NusB-like"/>
    <property type="match status" value="1"/>
</dbReference>
<dbReference type="Gene3D" id="3.40.50.150">
    <property type="entry name" value="Vaccinia Virus protein VP39"/>
    <property type="match status" value="1"/>
</dbReference>
<protein>
    <recommendedName>
        <fullName evidence="14">Ribosomal RNA small subunit methyltransferase B</fullName>
        <ecNumber evidence="4">2.1.1.176</ecNumber>
    </recommendedName>
    <alternativeName>
        <fullName evidence="11">16S rRNA m5C967 methyltransferase</fullName>
    </alternativeName>
    <alternativeName>
        <fullName evidence="12">rRNA (cytosine-C(5)-)-methyltransferase RsmB</fullName>
    </alternativeName>
</protein>
<evidence type="ECO:0000313" key="17">
    <source>
        <dbReference type="EMBL" id="QIQ20345.1"/>
    </source>
</evidence>
<dbReference type="SUPFAM" id="SSF53335">
    <property type="entry name" value="S-adenosyl-L-methionine-dependent methyltransferases"/>
    <property type="match status" value="1"/>
</dbReference>